<organism evidence="2 3">
    <name type="scientific">Ziziphus jujuba witches'-broom phytoplasma</name>
    <dbReference type="NCBI Taxonomy" id="135727"/>
    <lineage>
        <taxon>Bacteria</taxon>
        <taxon>Bacillati</taxon>
        <taxon>Mycoplasmatota</taxon>
        <taxon>Mollicutes</taxon>
        <taxon>Acholeplasmatales</taxon>
        <taxon>Acholeplasmataceae</taxon>
        <taxon>Candidatus Phytoplasma</taxon>
        <taxon>16SrV (Elm yellows group)</taxon>
    </lineage>
</organism>
<name>A0A660HME7_ZIZJU</name>
<keyword evidence="1" id="KW-1133">Transmembrane helix</keyword>
<dbReference type="OrthoDB" id="385821at2"/>
<dbReference type="Proteomes" id="UP000272462">
    <property type="component" value="Chromosome"/>
</dbReference>
<keyword evidence="3" id="KW-1185">Reference proteome</keyword>
<dbReference type="RefSeq" id="WP_121463948.1">
    <property type="nucleotide sequence ID" value="NZ_CP025121.1"/>
</dbReference>
<dbReference type="KEGG" id="pzi:CWO85_01620"/>
<evidence type="ECO:0000313" key="3">
    <source>
        <dbReference type="Proteomes" id="UP000272462"/>
    </source>
</evidence>
<protein>
    <submittedName>
        <fullName evidence="2">Uncharacterized protein</fullName>
    </submittedName>
</protein>
<evidence type="ECO:0000313" key="2">
    <source>
        <dbReference type="EMBL" id="AYJ01221.1"/>
    </source>
</evidence>
<feature type="transmembrane region" description="Helical" evidence="1">
    <location>
        <begin position="20"/>
        <end position="40"/>
    </location>
</feature>
<dbReference type="AlphaFoldDB" id="A0A660HME7"/>
<keyword evidence="1" id="KW-0472">Membrane</keyword>
<accession>A0A660HME7</accession>
<proteinExistence type="predicted"/>
<gene>
    <name evidence="2" type="ORF">CWO85_01620</name>
</gene>
<dbReference type="EMBL" id="CP025121">
    <property type="protein sequence ID" value="AYJ01221.1"/>
    <property type="molecule type" value="Genomic_DNA"/>
</dbReference>
<evidence type="ECO:0000256" key="1">
    <source>
        <dbReference type="SAM" id="Phobius"/>
    </source>
</evidence>
<reference evidence="2 3" key="1">
    <citation type="journal article" date="2018" name="BMC Genomics">
        <title>Comparative genome analysis of jujube witches'-broom Phytoplasma, an obligate pathogen that causes jujube witches'-broom disease.</title>
        <authorList>
            <person name="Wang J."/>
            <person name="Song L."/>
            <person name="Jiao Q."/>
            <person name="Yang S."/>
            <person name="Gao R."/>
            <person name="Lu X."/>
            <person name="Zhou G."/>
        </authorList>
    </citation>
    <scope>NUCLEOTIDE SEQUENCE [LARGE SCALE GENOMIC DNA]</scope>
    <source>
        <strain evidence="2">Jwb-nky</strain>
    </source>
</reference>
<sequence length="260" mass="30669">MVKKITYTELLKLPLSKKIIITLLIMIFIIHISIFAYPCFRHQIKENIKLYDKKIYLKEWLEKTECNTKLKIHDVRVLCTKDIPIILKHLAIEMNKDSLFNEIPAYNAYNENKFYWYLKDPPKGLLGVYLKPRINPLKERYPNKDRTYTLEDLLKYNFAIEETFAFWDANKITNKTEAQIHLVSQRINPGQDKETLINNYLINHNIIKTPKFIKLGCYNVTTDNGFENLPSANYQEKQIEAIYFDDGIRILPARTSGTSK</sequence>
<keyword evidence="1" id="KW-0812">Transmembrane</keyword>